<evidence type="ECO:0000313" key="3">
    <source>
        <dbReference type="Proteomes" id="UP000015103"/>
    </source>
</evidence>
<feature type="compositionally biased region" description="Low complexity" evidence="1">
    <location>
        <begin position="19"/>
        <end position="35"/>
    </location>
</feature>
<dbReference type="HOGENOM" id="CLU_859377_0_0_1"/>
<protein>
    <submittedName>
        <fullName evidence="2">Uncharacterized protein</fullName>
    </submittedName>
</protein>
<evidence type="ECO:0000313" key="2">
    <source>
        <dbReference type="EnsemblMetazoa" id="RPRC002405-PA"/>
    </source>
</evidence>
<reference evidence="2" key="1">
    <citation type="submission" date="2015-05" db="UniProtKB">
        <authorList>
            <consortium name="EnsemblMetazoa"/>
        </authorList>
    </citation>
    <scope>IDENTIFICATION</scope>
</reference>
<accession>T1HED3</accession>
<dbReference type="EnsemblMetazoa" id="RPRC002405-RA">
    <property type="protein sequence ID" value="RPRC002405-PA"/>
    <property type="gene ID" value="RPRC002405"/>
</dbReference>
<organism evidence="2 3">
    <name type="scientific">Rhodnius prolixus</name>
    <name type="common">Triatomid bug</name>
    <dbReference type="NCBI Taxonomy" id="13249"/>
    <lineage>
        <taxon>Eukaryota</taxon>
        <taxon>Metazoa</taxon>
        <taxon>Ecdysozoa</taxon>
        <taxon>Arthropoda</taxon>
        <taxon>Hexapoda</taxon>
        <taxon>Insecta</taxon>
        <taxon>Pterygota</taxon>
        <taxon>Neoptera</taxon>
        <taxon>Paraneoptera</taxon>
        <taxon>Hemiptera</taxon>
        <taxon>Heteroptera</taxon>
        <taxon>Panheteroptera</taxon>
        <taxon>Cimicomorpha</taxon>
        <taxon>Reduviidae</taxon>
        <taxon>Triatominae</taxon>
        <taxon>Rhodnius</taxon>
    </lineage>
</organism>
<dbReference type="VEuPathDB" id="VectorBase:RPRC002405"/>
<feature type="region of interest" description="Disordered" evidence="1">
    <location>
        <begin position="111"/>
        <end position="131"/>
    </location>
</feature>
<dbReference type="EMBL" id="ACPB03023254">
    <property type="status" value="NOT_ANNOTATED_CDS"/>
    <property type="molecule type" value="Genomic_DNA"/>
</dbReference>
<name>T1HED3_RHOPR</name>
<evidence type="ECO:0000256" key="1">
    <source>
        <dbReference type="SAM" id="MobiDB-lite"/>
    </source>
</evidence>
<dbReference type="AlphaFoldDB" id="T1HED3"/>
<proteinExistence type="predicted"/>
<dbReference type="Proteomes" id="UP000015103">
    <property type="component" value="Unassembled WGS sequence"/>
</dbReference>
<keyword evidence="3" id="KW-1185">Reference proteome</keyword>
<dbReference type="InParanoid" id="T1HED3"/>
<dbReference type="STRING" id="13249.T1HED3"/>
<feature type="region of interest" description="Disordered" evidence="1">
    <location>
        <begin position="1"/>
        <end position="35"/>
    </location>
</feature>
<feature type="compositionally biased region" description="Low complexity" evidence="1">
    <location>
        <begin position="115"/>
        <end position="131"/>
    </location>
</feature>
<sequence length="324" mass="33962">KSTTSRPTTVKNKTKKKPSATTTQKTTSTTVISTTEKPKVTAQDLNDLEILSRVLGSEENNLASDISKNGGGNLAKEVIQLAIERAQKSTTIKPSKVSLKEDLQTLSSTNAPVLSEFSEQGTTETSSSKTTKNGKISLWVLPPDASATQKTKTSTVPSNELDLLNVILSTPSALENLSPKEQLLLAGGGGLFQNGGWFPRWRGRNQQALTLGGLQGAGTPPQGSLFRPATTSSPTDVSAAFGTFGAESVNDVVNTGNINAANLGVQEPDPNAGNGILGAAINVSRAVSQFMGFVIQGATQSFQNYLQTRTRALAQALSYPPASS</sequence>